<evidence type="ECO:0000313" key="1">
    <source>
        <dbReference type="EMBL" id="MCY6371817.1"/>
    </source>
</evidence>
<dbReference type="InterPro" id="IPR022476">
    <property type="entry name" value="Spore_YabP/YqfC"/>
</dbReference>
<evidence type="ECO:0000313" key="2">
    <source>
        <dbReference type="Proteomes" id="UP001079657"/>
    </source>
</evidence>
<sequence>MKEKFDMTKENVAQKLDLPRDVVLNIPKITITGNNEIIIENHKGIIIFEEKEIKINSNVGVISIKGEGLEILFIGGSTIILGGKFKGVIYEGIGL</sequence>
<proteinExistence type="predicted"/>
<dbReference type="EMBL" id="JAPQES010000005">
    <property type="protein sequence ID" value="MCY6371817.1"/>
    <property type="molecule type" value="Genomic_DNA"/>
</dbReference>
<accession>A0ABT4CRZ8</accession>
<reference evidence="1" key="1">
    <citation type="submission" date="2022-12" db="EMBL/GenBank/DDBJ databases">
        <authorList>
            <person name="Wang J."/>
        </authorList>
    </citation>
    <scope>NUCLEOTIDE SEQUENCE</scope>
    <source>
        <strain evidence="1">HY-42-06</strain>
    </source>
</reference>
<keyword evidence="2" id="KW-1185">Reference proteome</keyword>
<protein>
    <submittedName>
        <fullName evidence="1">Sporulation protein YqfC</fullName>
    </submittedName>
</protein>
<gene>
    <name evidence="1" type="primary">yqfC</name>
    <name evidence="1" type="ORF">OXH55_14315</name>
</gene>
<name>A0ABT4CRZ8_9CLOT</name>
<organism evidence="1 2">
    <name type="scientific">Clostridium ganghwense</name>
    <dbReference type="NCBI Taxonomy" id="312089"/>
    <lineage>
        <taxon>Bacteria</taxon>
        <taxon>Bacillati</taxon>
        <taxon>Bacillota</taxon>
        <taxon>Clostridia</taxon>
        <taxon>Eubacteriales</taxon>
        <taxon>Clostridiaceae</taxon>
        <taxon>Clostridium</taxon>
    </lineage>
</organism>
<dbReference type="NCBIfam" id="TIGR02856">
    <property type="entry name" value="spore_yqfC"/>
    <property type="match status" value="1"/>
</dbReference>
<dbReference type="Proteomes" id="UP001079657">
    <property type="component" value="Unassembled WGS sequence"/>
</dbReference>
<dbReference type="Pfam" id="PF07873">
    <property type="entry name" value="YabP"/>
    <property type="match status" value="1"/>
</dbReference>
<dbReference type="InterPro" id="IPR022477">
    <property type="entry name" value="Spore_YqfC"/>
</dbReference>
<comment type="caution">
    <text evidence="1">The sequence shown here is derived from an EMBL/GenBank/DDBJ whole genome shotgun (WGS) entry which is preliminary data.</text>
</comment>